<reference evidence="3" key="1">
    <citation type="submission" date="2015-02" db="EMBL/GenBank/DDBJ databases">
        <title>Description and complete genome sequence of the first cultured representative of the subdivision 5 of the Verrucomicrobia phylum.</title>
        <authorList>
            <person name="Spring S."/>
            <person name="Bunk B."/>
            <person name="Sproer C."/>
            <person name="Klenk H.-P."/>
        </authorList>
    </citation>
    <scope>NUCLEOTIDE SEQUENCE [LARGE SCALE GENOMIC DNA]</scope>
    <source>
        <strain evidence="3">L21-Fru-AB</strain>
    </source>
</reference>
<dbReference type="AlphaFoldDB" id="A0A0G3ECZ1"/>
<dbReference type="SUPFAM" id="SSF53067">
    <property type="entry name" value="Actin-like ATPase domain"/>
    <property type="match status" value="2"/>
</dbReference>
<dbReference type="NCBIfam" id="TIGR03725">
    <property type="entry name" value="T6A_YeaZ"/>
    <property type="match status" value="1"/>
</dbReference>
<dbReference type="InterPro" id="IPR043129">
    <property type="entry name" value="ATPase_NBD"/>
</dbReference>
<keyword evidence="3" id="KW-1185">Reference proteome</keyword>
<name>A0A0G3ECZ1_9BACT</name>
<dbReference type="Proteomes" id="UP000035268">
    <property type="component" value="Chromosome"/>
</dbReference>
<protein>
    <submittedName>
        <fullName evidence="2">Universal bacterial protein YeaZ</fullName>
    </submittedName>
</protein>
<dbReference type="KEGG" id="vbl:L21SP4_01067"/>
<evidence type="ECO:0000313" key="2">
    <source>
        <dbReference type="EMBL" id="AKJ64321.1"/>
    </source>
</evidence>
<dbReference type="EMBL" id="CP010904">
    <property type="protein sequence ID" value="AKJ64321.1"/>
    <property type="molecule type" value="Genomic_DNA"/>
</dbReference>
<dbReference type="GO" id="GO:0002949">
    <property type="term" value="P:tRNA threonylcarbamoyladenosine modification"/>
    <property type="evidence" value="ECO:0007669"/>
    <property type="project" value="InterPro"/>
</dbReference>
<sequence length="224" mass="24318">MLTLTADGSTSHGSIALADEDGFRAERTWTEERRGPRLFFDQLRRLLEETGKRLEGVDFLTVGRGPGSFSGLRTSFAVFQSAALPDHRPLFALNSTRVLAAELLAETGAGRVGVCGDARRGHLWFAVYTGPAENPEEVSPPALVPYENVASQIDSDLPIVSPDRTRLERLAVDGLPAGLLPQPRFPSAQTLGEMALVRKAANAPFDDPEPLYLHSAVAARPRFE</sequence>
<dbReference type="InterPro" id="IPR022496">
    <property type="entry name" value="T6A_TsaB"/>
</dbReference>
<dbReference type="InterPro" id="IPR000905">
    <property type="entry name" value="Gcp-like_dom"/>
</dbReference>
<dbReference type="RefSeq" id="WP_052881672.1">
    <property type="nucleotide sequence ID" value="NZ_CP010904.1"/>
</dbReference>
<organism evidence="2 3">
    <name type="scientific">Kiritimatiella glycovorans</name>
    <dbReference type="NCBI Taxonomy" id="1307763"/>
    <lineage>
        <taxon>Bacteria</taxon>
        <taxon>Pseudomonadati</taxon>
        <taxon>Kiritimatiellota</taxon>
        <taxon>Kiritimatiellia</taxon>
        <taxon>Kiritimatiellales</taxon>
        <taxon>Kiritimatiellaceae</taxon>
        <taxon>Kiritimatiella</taxon>
    </lineage>
</organism>
<feature type="domain" description="Gcp-like" evidence="1">
    <location>
        <begin position="43"/>
        <end position="148"/>
    </location>
</feature>
<accession>A0A0G3ECZ1</accession>
<evidence type="ECO:0000259" key="1">
    <source>
        <dbReference type="Pfam" id="PF00814"/>
    </source>
</evidence>
<dbReference type="Pfam" id="PF00814">
    <property type="entry name" value="TsaD"/>
    <property type="match status" value="1"/>
</dbReference>
<dbReference type="Gene3D" id="3.30.420.40">
    <property type="match status" value="2"/>
</dbReference>
<proteinExistence type="predicted"/>
<gene>
    <name evidence="2" type="ORF">L21SP4_01067</name>
</gene>
<dbReference type="STRING" id="1307763.L21SP4_01067"/>
<dbReference type="OrthoDB" id="9782405at2"/>
<evidence type="ECO:0000313" key="3">
    <source>
        <dbReference type="Proteomes" id="UP000035268"/>
    </source>
</evidence>
<reference evidence="2 3" key="2">
    <citation type="journal article" date="2016" name="ISME J.">
        <title>Characterization of the first cultured representative of Verrucomicrobia subdivision 5 indicates the proposal of a novel phylum.</title>
        <authorList>
            <person name="Spring S."/>
            <person name="Bunk B."/>
            <person name="Sproer C."/>
            <person name="Schumann P."/>
            <person name="Rohde M."/>
            <person name="Tindall B.J."/>
            <person name="Klenk H.P."/>
        </authorList>
    </citation>
    <scope>NUCLEOTIDE SEQUENCE [LARGE SCALE GENOMIC DNA]</scope>
    <source>
        <strain evidence="2 3">L21-Fru-AB</strain>
    </source>
</reference>